<dbReference type="InterPro" id="IPR052337">
    <property type="entry name" value="SAT4-like"/>
</dbReference>
<keyword evidence="4 6" id="KW-0472">Membrane</keyword>
<comment type="subcellular location">
    <subcellularLocation>
        <location evidence="1">Membrane</location>
        <topology evidence="1">Multi-pass membrane protein</topology>
    </subcellularLocation>
</comment>
<comment type="caution">
    <text evidence="8">The sequence shown here is derived from an EMBL/GenBank/DDBJ whole genome shotgun (WGS) entry which is preliminary data.</text>
</comment>
<dbReference type="Proteomes" id="UP001556367">
    <property type="component" value="Unassembled WGS sequence"/>
</dbReference>
<evidence type="ECO:0000256" key="3">
    <source>
        <dbReference type="ARBA" id="ARBA00022989"/>
    </source>
</evidence>
<feature type="transmembrane region" description="Helical" evidence="6">
    <location>
        <begin position="153"/>
        <end position="176"/>
    </location>
</feature>
<evidence type="ECO:0000313" key="9">
    <source>
        <dbReference type="Proteomes" id="UP001556367"/>
    </source>
</evidence>
<dbReference type="InterPro" id="IPR049326">
    <property type="entry name" value="Rhodopsin_dom_fungi"/>
</dbReference>
<keyword evidence="3 6" id="KW-1133">Transmembrane helix</keyword>
<dbReference type="EMBL" id="JASNQZ010000002">
    <property type="protein sequence ID" value="KAL0959903.1"/>
    <property type="molecule type" value="Genomic_DNA"/>
</dbReference>
<accession>A0ABR3JX88</accession>
<reference evidence="9" key="1">
    <citation type="submission" date="2024-06" db="EMBL/GenBank/DDBJ databases">
        <title>Multi-omics analyses provide insights into the biosynthesis of the anticancer antibiotic pleurotin in Hohenbuehelia grisea.</title>
        <authorList>
            <person name="Weaver J.A."/>
            <person name="Alberti F."/>
        </authorList>
    </citation>
    <scope>NUCLEOTIDE SEQUENCE [LARGE SCALE GENOMIC DNA]</scope>
    <source>
        <strain evidence="9">T-177</strain>
    </source>
</reference>
<dbReference type="PANTHER" id="PTHR33048">
    <property type="entry name" value="PTH11-LIKE INTEGRAL MEMBRANE PROTEIN (AFU_ORTHOLOGUE AFUA_5G11245)"/>
    <property type="match status" value="1"/>
</dbReference>
<feature type="transmembrane region" description="Helical" evidence="6">
    <location>
        <begin position="41"/>
        <end position="61"/>
    </location>
</feature>
<keyword evidence="2 6" id="KW-0812">Transmembrane</keyword>
<organism evidence="8 9">
    <name type="scientific">Hohenbuehelia grisea</name>
    <dbReference type="NCBI Taxonomy" id="104357"/>
    <lineage>
        <taxon>Eukaryota</taxon>
        <taxon>Fungi</taxon>
        <taxon>Dikarya</taxon>
        <taxon>Basidiomycota</taxon>
        <taxon>Agaricomycotina</taxon>
        <taxon>Agaricomycetes</taxon>
        <taxon>Agaricomycetidae</taxon>
        <taxon>Agaricales</taxon>
        <taxon>Pleurotineae</taxon>
        <taxon>Pleurotaceae</taxon>
        <taxon>Hohenbuehelia</taxon>
    </lineage>
</organism>
<dbReference type="Pfam" id="PF20684">
    <property type="entry name" value="Fung_rhodopsin"/>
    <property type="match status" value="1"/>
</dbReference>
<feature type="transmembrane region" description="Helical" evidence="6">
    <location>
        <begin position="110"/>
        <end position="130"/>
    </location>
</feature>
<evidence type="ECO:0000256" key="2">
    <source>
        <dbReference type="ARBA" id="ARBA00022692"/>
    </source>
</evidence>
<feature type="domain" description="Rhodopsin" evidence="7">
    <location>
        <begin position="25"/>
        <end position="238"/>
    </location>
</feature>
<evidence type="ECO:0000256" key="5">
    <source>
        <dbReference type="ARBA" id="ARBA00038359"/>
    </source>
</evidence>
<comment type="similarity">
    <text evidence="5">Belongs to the SAT4 family.</text>
</comment>
<gene>
    <name evidence="8" type="ORF">HGRIS_011569</name>
</gene>
<protein>
    <recommendedName>
        <fullName evidence="7">Rhodopsin domain-containing protein</fullName>
    </recommendedName>
</protein>
<name>A0ABR3JX88_9AGAR</name>
<evidence type="ECO:0000259" key="7">
    <source>
        <dbReference type="Pfam" id="PF20684"/>
    </source>
</evidence>
<dbReference type="PANTHER" id="PTHR33048:SF47">
    <property type="entry name" value="INTEGRAL MEMBRANE PROTEIN-RELATED"/>
    <property type="match status" value="1"/>
</dbReference>
<evidence type="ECO:0000313" key="8">
    <source>
        <dbReference type="EMBL" id="KAL0959903.1"/>
    </source>
</evidence>
<feature type="transmembrane region" description="Helical" evidence="6">
    <location>
        <begin position="81"/>
        <end position="98"/>
    </location>
</feature>
<feature type="transmembrane region" description="Helical" evidence="6">
    <location>
        <begin position="188"/>
        <end position="210"/>
    </location>
</feature>
<sequence length="333" mass="37117">MPVTIQDVKTTALSAPTVAMIITALRIIERIRTRKFGADDAFALLSAILLLIFVVGMFVHLDYPGLSRTTEIGLYYTLSEFFYAVLWTARLSILFSIVRIAPSLSMRRQLYFLAGTFFVCWAVLFAQDFWTCEGDPAWKDSPLHQCVLGEKVAIAQLVTDVYADAALIAFPVRLLWNLRVSKGHRLRLLLIFSTSVITSIVSLVHAYYVLRVGGLEELVVAIVENAVSLIVCNSAVIVTTVLRFMKWGGEDDSPSKQETYAVSGNTYFLKKSSASAALNSIELGTRGTITTRVGYDEDMANDQAQKNSQWNWPKTNTGVTVREETYNAPYKPE</sequence>
<evidence type="ECO:0000256" key="4">
    <source>
        <dbReference type="ARBA" id="ARBA00023136"/>
    </source>
</evidence>
<keyword evidence="9" id="KW-1185">Reference proteome</keyword>
<proteinExistence type="inferred from homology"/>
<feature type="transmembrane region" description="Helical" evidence="6">
    <location>
        <begin position="222"/>
        <end position="242"/>
    </location>
</feature>
<feature type="transmembrane region" description="Helical" evidence="6">
    <location>
        <begin position="12"/>
        <end position="29"/>
    </location>
</feature>
<evidence type="ECO:0000256" key="6">
    <source>
        <dbReference type="SAM" id="Phobius"/>
    </source>
</evidence>
<evidence type="ECO:0000256" key="1">
    <source>
        <dbReference type="ARBA" id="ARBA00004141"/>
    </source>
</evidence>